<dbReference type="GO" id="GO:0061630">
    <property type="term" value="F:ubiquitin protein ligase activity"/>
    <property type="evidence" value="ECO:0007669"/>
    <property type="project" value="TreeGrafter"/>
</dbReference>
<evidence type="ECO:0000256" key="2">
    <source>
        <dbReference type="ARBA" id="ARBA00022771"/>
    </source>
</evidence>
<dbReference type="SUPFAM" id="SSF57850">
    <property type="entry name" value="RING/U-box"/>
    <property type="match status" value="1"/>
</dbReference>
<keyword evidence="3" id="KW-0862">Zinc</keyword>
<name>A0A8H3IDD1_9LECA</name>
<dbReference type="EMBL" id="CAJPDT010000006">
    <property type="protein sequence ID" value="CAF9909489.1"/>
    <property type="molecule type" value="Genomic_DNA"/>
</dbReference>
<feature type="domain" description="RING-type" evidence="5">
    <location>
        <begin position="27"/>
        <end position="75"/>
    </location>
</feature>
<organism evidence="6 7">
    <name type="scientific">Imshaugia aleurites</name>
    <dbReference type="NCBI Taxonomy" id="172621"/>
    <lineage>
        <taxon>Eukaryota</taxon>
        <taxon>Fungi</taxon>
        <taxon>Dikarya</taxon>
        <taxon>Ascomycota</taxon>
        <taxon>Pezizomycotina</taxon>
        <taxon>Lecanoromycetes</taxon>
        <taxon>OSLEUM clade</taxon>
        <taxon>Lecanoromycetidae</taxon>
        <taxon>Lecanorales</taxon>
        <taxon>Lecanorineae</taxon>
        <taxon>Parmeliaceae</taxon>
        <taxon>Imshaugia</taxon>
    </lineage>
</organism>
<dbReference type="GO" id="GO:0006511">
    <property type="term" value="P:ubiquitin-dependent protein catabolic process"/>
    <property type="evidence" value="ECO:0007669"/>
    <property type="project" value="TreeGrafter"/>
</dbReference>
<dbReference type="AlphaFoldDB" id="A0A8H3IDD1"/>
<evidence type="ECO:0000256" key="3">
    <source>
        <dbReference type="ARBA" id="ARBA00022833"/>
    </source>
</evidence>
<dbReference type="PANTHER" id="PTHR45931:SF3">
    <property type="entry name" value="RING ZINC FINGER-CONTAINING PROTEIN"/>
    <property type="match status" value="1"/>
</dbReference>
<dbReference type="GO" id="GO:0008270">
    <property type="term" value="F:zinc ion binding"/>
    <property type="evidence" value="ECO:0007669"/>
    <property type="project" value="UniProtKB-KW"/>
</dbReference>
<sequence length="240" mass="27125">MSQDFLTELLSDSNTQTRSDQHQHHTCMICLEKYNTTNLSTGTLEREIRLPCSHEVGSACIATWLKTHNKCPLCRTVFFPAQPLPHLESATIHERIPATHTQVTAAPNPIIHDWNSTAQRCSALCLSLHLNDNTMRLAQSMADRLLVETRGPRCIAALCVYMASYITGQPKSILDISWEAGTSVDDINFIYRYVYPDRERLIDLEDLRRRGYVDTLSDLQAVPSVFWPPLAGAFTQFESS</sequence>
<proteinExistence type="predicted"/>
<dbReference type="InterPro" id="IPR051834">
    <property type="entry name" value="RING_finger_E3_ligase"/>
</dbReference>
<evidence type="ECO:0000259" key="5">
    <source>
        <dbReference type="PROSITE" id="PS50089"/>
    </source>
</evidence>
<dbReference type="InterPro" id="IPR013083">
    <property type="entry name" value="Znf_RING/FYVE/PHD"/>
</dbReference>
<keyword evidence="2 4" id="KW-0863">Zinc-finger</keyword>
<dbReference type="InterPro" id="IPR001841">
    <property type="entry name" value="Znf_RING"/>
</dbReference>
<keyword evidence="7" id="KW-1185">Reference proteome</keyword>
<dbReference type="Gene3D" id="3.30.40.10">
    <property type="entry name" value="Zinc/RING finger domain, C3HC4 (zinc finger)"/>
    <property type="match status" value="1"/>
</dbReference>
<evidence type="ECO:0000256" key="1">
    <source>
        <dbReference type="ARBA" id="ARBA00022723"/>
    </source>
</evidence>
<dbReference type="OrthoDB" id="8062037at2759"/>
<dbReference type="PANTHER" id="PTHR45931">
    <property type="entry name" value="SI:CH211-59O9.10"/>
    <property type="match status" value="1"/>
</dbReference>
<gene>
    <name evidence="6" type="primary">SUA7_3</name>
    <name evidence="6" type="ORF">IMSHALPRED_008378</name>
</gene>
<dbReference type="Proteomes" id="UP000664534">
    <property type="component" value="Unassembled WGS sequence"/>
</dbReference>
<protein>
    <submittedName>
        <fullName evidence="6">Transcription initiation factor IIB</fullName>
    </submittedName>
</protein>
<dbReference type="Gene3D" id="1.10.472.10">
    <property type="entry name" value="Cyclin-like"/>
    <property type="match status" value="1"/>
</dbReference>
<evidence type="ECO:0000313" key="6">
    <source>
        <dbReference type="EMBL" id="CAF9909489.1"/>
    </source>
</evidence>
<reference evidence="6" key="1">
    <citation type="submission" date="2021-03" db="EMBL/GenBank/DDBJ databases">
        <authorList>
            <person name="Tagirdzhanova G."/>
        </authorList>
    </citation>
    <scope>NUCLEOTIDE SEQUENCE</scope>
</reference>
<accession>A0A8H3IDD1</accession>
<evidence type="ECO:0000313" key="7">
    <source>
        <dbReference type="Proteomes" id="UP000664534"/>
    </source>
</evidence>
<dbReference type="InterPro" id="IPR036915">
    <property type="entry name" value="Cyclin-like_sf"/>
</dbReference>
<dbReference type="PROSITE" id="PS50089">
    <property type="entry name" value="ZF_RING_2"/>
    <property type="match status" value="1"/>
</dbReference>
<evidence type="ECO:0000256" key="4">
    <source>
        <dbReference type="PROSITE-ProRule" id="PRU00175"/>
    </source>
</evidence>
<dbReference type="SUPFAM" id="SSF47954">
    <property type="entry name" value="Cyclin-like"/>
    <property type="match status" value="1"/>
</dbReference>
<keyword evidence="1" id="KW-0479">Metal-binding</keyword>
<dbReference type="Pfam" id="PF13639">
    <property type="entry name" value="zf-RING_2"/>
    <property type="match status" value="1"/>
</dbReference>
<comment type="caution">
    <text evidence="6">The sequence shown here is derived from an EMBL/GenBank/DDBJ whole genome shotgun (WGS) entry which is preliminary data.</text>
</comment>
<dbReference type="GO" id="GO:0005634">
    <property type="term" value="C:nucleus"/>
    <property type="evidence" value="ECO:0007669"/>
    <property type="project" value="TreeGrafter"/>
</dbReference>